<evidence type="ECO:0000313" key="1">
    <source>
        <dbReference type="EMBL" id="EDS34438.1"/>
    </source>
</evidence>
<dbReference type="KEGG" id="cqu:CpipJ_CPIJ020245"/>
<dbReference type="AlphaFoldDB" id="B0XLM5"/>
<dbReference type="Proteomes" id="UP000002320">
    <property type="component" value="Unassembled WGS sequence"/>
</dbReference>
<evidence type="ECO:0000313" key="3">
    <source>
        <dbReference type="Proteomes" id="UP000002320"/>
    </source>
</evidence>
<dbReference type="InParanoid" id="B0XLM5"/>
<keyword evidence="3" id="KW-1185">Reference proteome</keyword>
<proteinExistence type="predicted"/>
<dbReference type="EnsemblMetazoa" id="CPIJ020245-RA">
    <property type="protein sequence ID" value="CPIJ020245-PA"/>
    <property type="gene ID" value="CPIJ020245"/>
</dbReference>
<accession>B0XLM5</accession>
<dbReference type="EMBL" id="DS234561">
    <property type="protein sequence ID" value="EDS34438.1"/>
    <property type="molecule type" value="Genomic_DNA"/>
</dbReference>
<name>B0XLM5_CULQU</name>
<reference evidence="2" key="2">
    <citation type="submission" date="2020-05" db="UniProtKB">
        <authorList>
            <consortium name="EnsemblMetazoa"/>
        </authorList>
    </citation>
    <scope>IDENTIFICATION</scope>
    <source>
        <strain evidence="2">JHB</strain>
    </source>
</reference>
<protein>
    <submittedName>
        <fullName evidence="1 2">Uncharacterized protein</fullName>
    </submittedName>
</protein>
<organism>
    <name type="scientific">Culex quinquefasciatus</name>
    <name type="common">Southern house mosquito</name>
    <name type="synonym">Culex pungens</name>
    <dbReference type="NCBI Taxonomy" id="7176"/>
    <lineage>
        <taxon>Eukaryota</taxon>
        <taxon>Metazoa</taxon>
        <taxon>Ecdysozoa</taxon>
        <taxon>Arthropoda</taxon>
        <taxon>Hexapoda</taxon>
        <taxon>Insecta</taxon>
        <taxon>Pterygota</taxon>
        <taxon>Neoptera</taxon>
        <taxon>Endopterygota</taxon>
        <taxon>Diptera</taxon>
        <taxon>Nematocera</taxon>
        <taxon>Culicoidea</taxon>
        <taxon>Culicidae</taxon>
        <taxon>Culicinae</taxon>
        <taxon>Culicini</taxon>
        <taxon>Culex</taxon>
        <taxon>Culex</taxon>
    </lineage>
</organism>
<dbReference type="VEuPathDB" id="VectorBase:CPIJ020245"/>
<dbReference type="HOGENOM" id="CLU_3385269_0_0_1"/>
<gene>
    <name evidence="2" type="primary">6054666</name>
    <name evidence="1" type="ORF">CpipJ_CPIJ020245</name>
</gene>
<sequence>MEDNFHEMFKTLRGFPILQVQQYLIQHNQVQSV</sequence>
<evidence type="ECO:0000313" key="2">
    <source>
        <dbReference type="EnsemblMetazoa" id="CPIJ020245-PA"/>
    </source>
</evidence>
<reference evidence="1" key="1">
    <citation type="submission" date="2007-03" db="EMBL/GenBank/DDBJ databases">
        <title>Annotation of Culex pipiens quinquefasciatus.</title>
        <authorList>
            <consortium name="The Broad Institute Genome Sequencing Platform"/>
            <person name="Atkinson P.W."/>
            <person name="Hemingway J."/>
            <person name="Christensen B.M."/>
            <person name="Higgs S."/>
            <person name="Kodira C."/>
            <person name="Hannick L."/>
            <person name="Megy K."/>
            <person name="O'Leary S."/>
            <person name="Pearson M."/>
            <person name="Haas B.J."/>
            <person name="Mauceli E."/>
            <person name="Wortman J.R."/>
            <person name="Lee N.H."/>
            <person name="Guigo R."/>
            <person name="Stanke M."/>
            <person name="Alvarado L."/>
            <person name="Amedeo P."/>
            <person name="Antoine C.H."/>
            <person name="Arensburger P."/>
            <person name="Bidwell S.L."/>
            <person name="Crawford M."/>
            <person name="Camaro F."/>
            <person name="Devon K."/>
            <person name="Engels R."/>
            <person name="Hammond M."/>
            <person name="Howarth C."/>
            <person name="Koehrsen M."/>
            <person name="Lawson D."/>
            <person name="Montgomery P."/>
            <person name="Nene V."/>
            <person name="Nusbaum C."/>
            <person name="Puiu D."/>
            <person name="Romero-Severson J."/>
            <person name="Severson D.W."/>
            <person name="Shumway M."/>
            <person name="Sisk P."/>
            <person name="Stolte C."/>
            <person name="Zeng Q."/>
            <person name="Eisenstadt E."/>
            <person name="Fraser-Liggett C."/>
            <person name="Strausberg R."/>
            <person name="Galagan J."/>
            <person name="Birren B."/>
            <person name="Collins F.H."/>
        </authorList>
    </citation>
    <scope>NUCLEOTIDE SEQUENCE [LARGE SCALE GENOMIC DNA]</scope>
    <source>
        <strain evidence="1">JHB</strain>
    </source>
</reference>